<proteinExistence type="predicted"/>
<reference evidence="1 2" key="1">
    <citation type="submission" date="2019-07" db="EMBL/GenBank/DDBJ databases">
        <title>Whole genome shotgun sequence of Rhizobium naphthalenivorans NBRC 107585.</title>
        <authorList>
            <person name="Hosoyama A."/>
            <person name="Uohara A."/>
            <person name="Ohji S."/>
            <person name="Ichikawa N."/>
        </authorList>
    </citation>
    <scope>NUCLEOTIDE SEQUENCE [LARGE SCALE GENOMIC DNA]</scope>
    <source>
        <strain evidence="1 2">NBRC 107585</strain>
    </source>
</reference>
<comment type="caution">
    <text evidence="1">The sequence shown here is derived from an EMBL/GenBank/DDBJ whole genome shotgun (WGS) entry which is preliminary data.</text>
</comment>
<gene>
    <name evidence="1" type="ORF">RNA01_44550</name>
</gene>
<name>A0A512HPZ1_9HYPH</name>
<protein>
    <submittedName>
        <fullName evidence="1">Uncharacterized protein</fullName>
    </submittedName>
</protein>
<evidence type="ECO:0000313" key="1">
    <source>
        <dbReference type="EMBL" id="GEO87523.1"/>
    </source>
</evidence>
<organism evidence="1 2">
    <name type="scientific">Ciceribacter naphthalenivorans</name>
    <dbReference type="NCBI Taxonomy" id="1118451"/>
    <lineage>
        <taxon>Bacteria</taxon>
        <taxon>Pseudomonadati</taxon>
        <taxon>Pseudomonadota</taxon>
        <taxon>Alphaproteobacteria</taxon>
        <taxon>Hyphomicrobiales</taxon>
        <taxon>Rhizobiaceae</taxon>
        <taxon>Ciceribacter</taxon>
    </lineage>
</organism>
<keyword evidence="2" id="KW-1185">Reference proteome</keyword>
<sequence length="51" mass="5863">MFSANRIMSDYIVDIADVSTYGCDPMSFEDLREEFEVLSMLDDEFDGLLCI</sequence>
<accession>A0A512HPZ1</accession>
<dbReference type="EMBL" id="BJZP01000048">
    <property type="protein sequence ID" value="GEO87523.1"/>
    <property type="molecule type" value="Genomic_DNA"/>
</dbReference>
<dbReference type="AlphaFoldDB" id="A0A512HPZ1"/>
<dbReference type="Proteomes" id="UP000321717">
    <property type="component" value="Unassembled WGS sequence"/>
</dbReference>
<evidence type="ECO:0000313" key="2">
    <source>
        <dbReference type="Proteomes" id="UP000321717"/>
    </source>
</evidence>
<dbReference type="RefSeq" id="WP_170253613.1">
    <property type="nucleotide sequence ID" value="NZ_BJZP01000048.1"/>
</dbReference>